<dbReference type="PANTHER" id="PTHR15052">
    <property type="entry name" value="RNA POLYMERASE III TRANSCRIPTION INITIATION FACTOR COMPLEX SUBUNIT"/>
    <property type="match status" value="1"/>
</dbReference>
<proteinExistence type="predicted"/>
<dbReference type="PRINTS" id="PR00929">
    <property type="entry name" value="ATHOOK"/>
</dbReference>
<dbReference type="InterPro" id="IPR017956">
    <property type="entry name" value="AT_hook_DNA-bd_motif"/>
</dbReference>
<keyword evidence="2" id="KW-0804">Transcription</keyword>
<name>A0A843TNG6_COLES</name>
<dbReference type="GO" id="GO:0006383">
    <property type="term" value="P:transcription by RNA polymerase III"/>
    <property type="evidence" value="ECO:0007669"/>
    <property type="project" value="TreeGrafter"/>
</dbReference>
<dbReference type="SMART" id="SM00384">
    <property type="entry name" value="AT_hook"/>
    <property type="match status" value="6"/>
</dbReference>
<dbReference type="OrthoDB" id="787005at2759"/>
<evidence type="ECO:0000313" key="5">
    <source>
        <dbReference type="EMBL" id="MQL72575.1"/>
    </source>
</evidence>
<dbReference type="GO" id="GO:0003677">
    <property type="term" value="F:DNA binding"/>
    <property type="evidence" value="ECO:0007669"/>
    <property type="project" value="InterPro"/>
</dbReference>
<gene>
    <name evidence="5" type="ORF">Taro_004934</name>
</gene>
<keyword evidence="6" id="KW-1185">Reference proteome</keyword>
<dbReference type="AlphaFoldDB" id="A0A843TNG6"/>
<evidence type="ECO:0000256" key="4">
    <source>
        <dbReference type="SAM" id="MobiDB-lite"/>
    </source>
</evidence>
<organism evidence="5 6">
    <name type="scientific">Colocasia esculenta</name>
    <name type="common">Wild taro</name>
    <name type="synonym">Arum esculentum</name>
    <dbReference type="NCBI Taxonomy" id="4460"/>
    <lineage>
        <taxon>Eukaryota</taxon>
        <taxon>Viridiplantae</taxon>
        <taxon>Streptophyta</taxon>
        <taxon>Embryophyta</taxon>
        <taxon>Tracheophyta</taxon>
        <taxon>Spermatophyta</taxon>
        <taxon>Magnoliopsida</taxon>
        <taxon>Liliopsida</taxon>
        <taxon>Araceae</taxon>
        <taxon>Aroideae</taxon>
        <taxon>Colocasieae</taxon>
        <taxon>Colocasia</taxon>
    </lineage>
</organism>
<protein>
    <recommendedName>
        <fullName evidence="7">Transducin/WD40 repeat-like superfamily protein</fullName>
    </recommendedName>
</protein>
<dbReference type="GO" id="GO:0000127">
    <property type="term" value="C:transcription factor TFIIIC complex"/>
    <property type="evidence" value="ECO:0007669"/>
    <property type="project" value="TreeGrafter"/>
</dbReference>
<feature type="compositionally biased region" description="Basic residues" evidence="4">
    <location>
        <begin position="219"/>
        <end position="229"/>
    </location>
</feature>
<feature type="region of interest" description="Disordered" evidence="4">
    <location>
        <begin position="383"/>
        <end position="402"/>
    </location>
</feature>
<sequence length="708" mass="78714">MEESAARNETEREGRCEHVGGDVEGWLEVAGESECGGVVVSLFNDSAEEFISTMETVSSLCGLQDKDEVFDESEVQRWSSMVTFLKEWRYFCYEPKVVNFTYETKSPQVKEEIKGMKLPQFSSATVPETEQSSGVRGSLNSKDFVLHAGGSVWAMDWCPAMLEVLDCPIKCEYLAVAAHPPDSSYHNIGTPLTGRGIVQIWCLLNTNCRHESYSEQPKTRPKKRPKGRGSVHGSNVESKSSLPRPRGRPRKNPLTTGPLHVANGALNSSPLKKRGRPRKLPVASENLTDNIPPPKRPRGRPRKYPYKKEKVHDMDVGKELSTLNVPALAVDYTNVENKSSSGNPSQRPGRTPDETENVDALHAIEDLSNSKIALGDSNAKSTFVPCKRRGRPRKKPDTMEHSDVKVVEDESIVESSHSLAVESFNLERKFSPSRRSRGRPRKRLDEPVTADDLLIVQNPSMMELVPAQSIKDSKLTNVNDPHMIQDLSIRTCVPAESINELEVQNRSPLPKRHRGRPKKGSAKTLTDINGQKPKSPVHKELAHDVNGVVVSSIVRQVELRKDVHYLPRMDDTVNTYNDIIQGCYMVEQISTTNSANLCTESSSKLRVVNDKSDMQPISSTRYTESVGSHIRHALDSSHDVEGKRLLDDNDVSLSCKKVAALPRVVLCLGHNGKVAWDVKWRPHGISNPLAKHQMGYLAVLLGNGSLEV</sequence>
<dbReference type="InterPro" id="IPR052416">
    <property type="entry name" value="GTF3C_component"/>
</dbReference>
<dbReference type="EMBL" id="NMUH01000136">
    <property type="protein sequence ID" value="MQL72575.1"/>
    <property type="molecule type" value="Genomic_DNA"/>
</dbReference>
<dbReference type="GO" id="GO:0005634">
    <property type="term" value="C:nucleus"/>
    <property type="evidence" value="ECO:0007669"/>
    <property type="project" value="UniProtKB-SubCell"/>
</dbReference>
<reference evidence="5" key="1">
    <citation type="submission" date="2017-07" db="EMBL/GenBank/DDBJ databases">
        <title>Taro Niue Genome Assembly and Annotation.</title>
        <authorList>
            <person name="Atibalentja N."/>
            <person name="Keating K."/>
            <person name="Fields C.J."/>
        </authorList>
    </citation>
    <scope>NUCLEOTIDE SEQUENCE</scope>
    <source>
        <strain evidence="5">Niue_2</strain>
        <tissue evidence="5">Leaf</tissue>
    </source>
</reference>
<dbReference type="PANTHER" id="PTHR15052:SF2">
    <property type="entry name" value="GENERAL TRANSCRIPTION FACTOR 3C POLYPEPTIDE 2"/>
    <property type="match status" value="1"/>
</dbReference>
<keyword evidence="3" id="KW-0539">Nucleus</keyword>
<evidence type="ECO:0000313" key="6">
    <source>
        <dbReference type="Proteomes" id="UP000652761"/>
    </source>
</evidence>
<feature type="compositionally biased region" description="Basic residues" evidence="4">
    <location>
        <begin position="509"/>
        <end position="521"/>
    </location>
</feature>
<evidence type="ECO:0000256" key="3">
    <source>
        <dbReference type="ARBA" id="ARBA00023242"/>
    </source>
</evidence>
<feature type="compositionally biased region" description="Basic residues" evidence="4">
    <location>
        <begin position="295"/>
        <end position="305"/>
    </location>
</feature>
<evidence type="ECO:0008006" key="7">
    <source>
        <dbReference type="Google" id="ProtNLM"/>
    </source>
</evidence>
<feature type="compositionally biased region" description="Polar residues" evidence="4">
    <location>
        <begin position="334"/>
        <end position="348"/>
    </location>
</feature>
<feature type="region of interest" description="Disordered" evidence="4">
    <location>
        <begin position="506"/>
        <end position="538"/>
    </location>
</feature>
<accession>A0A843TNG6</accession>
<dbReference type="Proteomes" id="UP000652761">
    <property type="component" value="Unassembled WGS sequence"/>
</dbReference>
<evidence type="ECO:0000256" key="2">
    <source>
        <dbReference type="ARBA" id="ARBA00023163"/>
    </source>
</evidence>
<comment type="subcellular location">
    <subcellularLocation>
        <location evidence="1">Nucleus</location>
    </subcellularLocation>
</comment>
<evidence type="ECO:0000256" key="1">
    <source>
        <dbReference type="ARBA" id="ARBA00004123"/>
    </source>
</evidence>
<feature type="region of interest" description="Disordered" evidence="4">
    <location>
        <begin position="334"/>
        <end position="355"/>
    </location>
</feature>
<comment type="caution">
    <text evidence="5">The sequence shown here is derived from an EMBL/GenBank/DDBJ whole genome shotgun (WGS) entry which is preliminary data.</text>
</comment>
<feature type="compositionally biased region" description="Polar residues" evidence="4">
    <location>
        <begin position="232"/>
        <end position="241"/>
    </location>
</feature>
<feature type="region of interest" description="Disordered" evidence="4">
    <location>
        <begin position="212"/>
        <end position="309"/>
    </location>
</feature>